<feature type="transmembrane region" description="Helical" evidence="1">
    <location>
        <begin position="88"/>
        <end position="106"/>
    </location>
</feature>
<keyword evidence="1" id="KW-0812">Transmembrane</keyword>
<dbReference type="InterPro" id="IPR007339">
    <property type="entry name" value="RclC-like"/>
</dbReference>
<gene>
    <name evidence="2" type="ORF">MMF94_34855</name>
</gene>
<accession>A0ABS9TQT9</accession>
<keyword evidence="1" id="KW-0472">Membrane</keyword>
<sequence length="176" mass="18596">MQAPLDSSSRSPITLKGTDSIMATTLSITPIDQRISVIGSTILRYGLAVVIAWIGALKYTSNEATAIMPLIAHSPYQSWLYDILDTQTLSGALGTVEIVAAVLIALRPWLPRASAVGSAVAVLLFLATLSFLFSTPGIDAPALSMTGQFLIKDLVLLGASVWTLGEAIMAARHRTA</sequence>
<dbReference type="Pfam" id="PF04224">
    <property type="entry name" value="DUF417"/>
    <property type="match status" value="1"/>
</dbReference>
<comment type="caution">
    <text evidence="2">The sequence shown here is derived from an EMBL/GenBank/DDBJ whole genome shotgun (WGS) entry which is preliminary data.</text>
</comment>
<proteinExistence type="predicted"/>
<name>A0ABS9TQT9_9PSEU</name>
<evidence type="ECO:0000313" key="2">
    <source>
        <dbReference type="EMBL" id="MCH6170910.1"/>
    </source>
</evidence>
<organism evidence="2 3">
    <name type="scientific">Pseudonocardia alaniniphila</name>
    <dbReference type="NCBI Taxonomy" id="75291"/>
    <lineage>
        <taxon>Bacteria</taxon>
        <taxon>Bacillati</taxon>
        <taxon>Actinomycetota</taxon>
        <taxon>Actinomycetes</taxon>
        <taxon>Pseudonocardiales</taxon>
        <taxon>Pseudonocardiaceae</taxon>
        <taxon>Pseudonocardia</taxon>
    </lineage>
</organism>
<dbReference type="EMBL" id="JAKXMK010000037">
    <property type="protein sequence ID" value="MCH6170910.1"/>
    <property type="molecule type" value="Genomic_DNA"/>
</dbReference>
<dbReference type="PANTHER" id="PTHR40106">
    <property type="entry name" value="INNER MEMBRANE PROTEIN RCLC"/>
    <property type="match status" value="1"/>
</dbReference>
<feature type="transmembrane region" description="Helical" evidence="1">
    <location>
        <begin position="113"/>
        <end position="134"/>
    </location>
</feature>
<reference evidence="2 3" key="1">
    <citation type="submission" date="2022-03" db="EMBL/GenBank/DDBJ databases">
        <title>Pseudonocardia alaer sp. nov., a novel actinomycete isolated from reed forest soil.</title>
        <authorList>
            <person name="Wang L."/>
        </authorList>
    </citation>
    <scope>NUCLEOTIDE SEQUENCE [LARGE SCALE GENOMIC DNA]</scope>
    <source>
        <strain evidence="2 3">Y-16303</strain>
    </source>
</reference>
<protein>
    <submittedName>
        <fullName evidence="2">DUF417 family protein</fullName>
    </submittedName>
</protein>
<evidence type="ECO:0000256" key="1">
    <source>
        <dbReference type="SAM" id="Phobius"/>
    </source>
</evidence>
<keyword evidence="1" id="KW-1133">Transmembrane helix</keyword>
<feature type="transmembrane region" description="Helical" evidence="1">
    <location>
        <begin position="154"/>
        <end position="171"/>
    </location>
</feature>
<feature type="transmembrane region" description="Helical" evidence="1">
    <location>
        <begin position="42"/>
        <end position="60"/>
    </location>
</feature>
<dbReference type="Proteomes" id="UP001299970">
    <property type="component" value="Unassembled WGS sequence"/>
</dbReference>
<keyword evidence="3" id="KW-1185">Reference proteome</keyword>
<evidence type="ECO:0000313" key="3">
    <source>
        <dbReference type="Proteomes" id="UP001299970"/>
    </source>
</evidence>
<dbReference type="RefSeq" id="WP_241041716.1">
    <property type="nucleotide sequence ID" value="NZ_BAAAJF010000017.1"/>
</dbReference>
<dbReference type="PANTHER" id="PTHR40106:SF1">
    <property type="entry name" value="INNER MEMBRANE PROTEIN RCLC"/>
    <property type="match status" value="1"/>
</dbReference>